<dbReference type="EMBL" id="QWKZ01000143">
    <property type="protein sequence ID" value="RIH81707.1"/>
    <property type="molecule type" value="Genomic_DNA"/>
</dbReference>
<keyword evidence="3 6" id="KW-0378">Hydrolase</keyword>
<proteinExistence type="inferred from homology"/>
<reference evidence="6 7" key="1">
    <citation type="submission" date="2018-08" db="EMBL/GenBank/DDBJ databases">
        <title>Meiothermus luteus KCTC 52599 genome sequencing project.</title>
        <authorList>
            <person name="Da Costa M.S."/>
            <person name="Albuquerque L."/>
            <person name="Raposo P."/>
            <person name="Froufe H.J.C."/>
            <person name="Barroso C.S."/>
            <person name="Egas C."/>
        </authorList>
    </citation>
    <scope>NUCLEOTIDE SEQUENCE [LARGE SCALE GENOMIC DNA]</scope>
    <source>
        <strain evidence="6 7">KCTC 52599</strain>
    </source>
</reference>
<dbReference type="GO" id="GO:0006508">
    <property type="term" value="P:proteolysis"/>
    <property type="evidence" value="ECO:0007669"/>
    <property type="project" value="UniProtKB-KW"/>
</dbReference>
<evidence type="ECO:0000256" key="3">
    <source>
        <dbReference type="ARBA" id="ARBA00022801"/>
    </source>
</evidence>
<name>A0A399EAD0_9DEIN</name>
<organism evidence="6 7">
    <name type="scientific">Meiothermus luteus</name>
    <dbReference type="NCBI Taxonomy" id="2026184"/>
    <lineage>
        <taxon>Bacteria</taxon>
        <taxon>Thermotogati</taxon>
        <taxon>Deinococcota</taxon>
        <taxon>Deinococci</taxon>
        <taxon>Thermales</taxon>
        <taxon>Thermaceae</taxon>
        <taxon>Meiothermus</taxon>
    </lineage>
</organism>
<accession>A0A399EAD0</accession>
<sequence>MLRYLGLPYVFGASSDRAVDCSAFVQQVFSEIGIRLPRTSQEQWAALPTVQGALRQGDLVFFSFGGAAIDHVGVYLGRGVFAHANSYGSRVVIESLDSPFYKRVYRGAKRVEALQGVGP</sequence>
<dbReference type="EC" id="3.4.-.-" evidence="6"/>
<evidence type="ECO:0000259" key="5">
    <source>
        <dbReference type="PROSITE" id="PS51935"/>
    </source>
</evidence>
<dbReference type="GO" id="GO:0008234">
    <property type="term" value="F:cysteine-type peptidase activity"/>
    <property type="evidence" value="ECO:0007669"/>
    <property type="project" value="UniProtKB-KW"/>
</dbReference>
<dbReference type="SUPFAM" id="SSF54001">
    <property type="entry name" value="Cysteine proteinases"/>
    <property type="match status" value="1"/>
</dbReference>
<dbReference type="Pfam" id="PF00877">
    <property type="entry name" value="NLPC_P60"/>
    <property type="match status" value="1"/>
</dbReference>
<comment type="caution">
    <text evidence="6">The sequence shown here is derived from an EMBL/GenBank/DDBJ whole genome shotgun (WGS) entry which is preliminary data.</text>
</comment>
<dbReference type="Proteomes" id="UP000265800">
    <property type="component" value="Unassembled WGS sequence"/>
</dbReference>
<gene>
    <name evidence="6" type="primary">mepS</name>
    <name evidence="6" type="ORF">Mlute_02714</name>
</gene>
<dbReference type="GO" id="GO:0004180">
    <property type="term" value="F:carboxypeptidase activity"/>
    <property type="evidence" value="ECO:0007669"/>
    <property type="project" value="UniProtKB-KW"/>
</dbReference>
<keyword evidence="7" id="KW-1185">Reference proteome</keyword>
<dbReference type="PROSITE" id="PS51935">
    <property type="entry name" value="NLPC_P60"/>
    <property type="match status" value="1"/>
</dbReference>
<evidence type="ECO:0000256" key="4">
    <source>
        <dbReference type="ARBA" id="ARBA00022807"/>
    </source>
</evidence>
<protein>
    <submittedName>
        <fullName evidence="6">Murein DD-endopeptidase MepS/Murein LD-carboxypeptidase</fullName>
        <ecNumber evidence="6">3.4.-.-</ecNumber>
    </submittedName>
</protein>
<evidence type="ECO:0000256" key="2">
    <source>
        <dbReference type="ARBA" id="ARBA00022670"/>
    </source>
</evidence>
<dbReference type="AlphaFoldDB" id="A0A399EAD0"/>
<dbReference type="PANTHER" id="PTHR47053:SF1">
    <property type="entry name" value="MUREIN DD-ENDOPEPTIDASE MEPH-RELATED"/>
    <property type="match status" value="1"/>
</dbReference>
<evidence type="ECO:0000313" key="7">
    <source>
        <dbReference type="Proteomes" id="UP000265800"/>
    </source>
</evidence>
<evidence type="ECO:0000256" key="1">
    <source>
        <dbReference type="ARBA" id="ARBA00007074"/>
    </source>
</evidence>
<keyword evidence="2" id="KW-0645">Protease</keyword>
<keyword evidence="4" id="KW-0788">Thiol protease</keyword>
<dbReference type="Gene3D" id="3.90.1720.10">
    <property type="entry name" value="endopeptidase domain like (from Nostoc punctiforme)"/>
    <property type="match status" value="1"/>
</dbReference>
<dbReference type="InterPro" id="IPR000064">
    <property type="entry name" value="NLP_P60_dom"/>
</dbReference>
<feature type="domain" description="NlpC/P60" evidence="5">
    <location>
        <begin position="1"/>
        <end position="112"/>
    </location>
</feature>
<keyword evidence="6" id="KW-0121">Carboxypeptidase</keyword>
<evidence type="ECO:0000313" key="6">
    <source>
        <dbReference type="EMBL" id="RIH81707.1"/>
    </source>
</evidence>
<dbReference type="InterPro" id="IPR038765">
    <property type="entry name" value="Papain-like_cys_pep_sf"/>
</dbReference>
<comment type="similarity">
    <text evidence="1">Belongs to the peptidase C40 family.</text>
</comment>
<dbReference type="InterPro" id="IPR051202">
    <property type="entry name" value="Peptidase_C40"/>
</dbReference>
<dbReference type="PANTHER" id="PTHR47053">
    <property type="entry name" value="MUREIN DD-ENDOPEPTIDASE MEPH-RELATED"/>
    <property type="match status" value="1"/>
</dbReference>